<dbReference type="EMBL" id="JAOQJX010000003">
    <property type="protein sequence ID" value="MCU6746690.1"/>
    <property type="molecule type" value="Genomic_DNA"/>
</dbReference>
<comment type="similarity">
    <text evidence="1 9 11">Belongs to the peptidase A8 family.</text>
</comment>
<evidence type="ECO:0000256" key="2">
    <source>
        <dbReference type="ARBA" id="ARBA00022475"/>
    </source>
</evidence>
<organism evidence="12 13">
    <name type="scientific">Faecalicatena acetigenes</name>
    <dbReference type="NCBI Taxonomy" id="2981790"/>
    <lineage>
        <taxon>Bacteria</taxon>
        <taxon>Bacillati</taxon>
        <taxon>Bacillota</taxon>
        <taxon>Clostridia</taxon>
        <taxon>Lachnospirales</taxon>
        <taxon>Lachnospiraceae</taxon>
        <taxon>Faecalicatena</taxon>
    </lineage>
</organism>
<accession>A0ABT2T8Y4</accession>
<dbReference type="PROSITE" id="PS00855">
    <property type="entry name" value="SPASE_II"/>
    <property type="match status" value="1"/>
</dbReference>
<keyword evidence="3 9" id="KW-0645">Protease</keyword>
<comment type="pathway">
    <text evidence="9">Protein modification; lipoprotein biosynthesis (signal peptide cleavage).</text>
</comment>
<evidence type="ECO:0000256" key="5">
    <source>
        <dbReference type="ARBA" id="ARBA00022750"/>
    </source>
</evidence>
<reference evidence="12 13" key="1">
    <citation type="journal article" date="2021" name="ISME Commun">
        <title>Automated analysis of genomic sequences facilitates high-throughput and comprehensive description of bacteria.</title>
        <authorList>
            <person name="Hitch T.C.A."/>
        </authorList>
    </citation>
    <scope>NUCLEOTIDE SEQUENCE [LARGE SCALE GENOMIC DNA]</scope>
    <source>
        <strain evidence="12 13">H2_18</strain>
    </source>
</reference>
<protein>
    <recommendedName>
        <fullName evidence="9">Lipoprotein signal peptidase</fullName>
        <ecNumber evidence="9">3.4.23.36</ecNumber>
    </recommendedName>
    <alternativeName>
        <fullName evidence="9">Prolipoprotein signal peptidase</fullName>
    </alternativeName>
    <alternativeName>
        <fullName evidence="9">Signal peptidase II</fullName>
        <shortName evidence="9">SPase II</shortName>
    </alternativeName>
</protein>
<dbReference type="RefSeq" id="WP_082667584.1">
    <property type="nucleotide sequence ID" value="NZ_JAOQJX010000003.1"/>
</dbReference>
<evidence type="ECO:0000256" key="7">
    <source>
        <dbReference type="ARBA" id="ARBA00022989"/>
    </source>
</evidence>
<keyword evidence="2 9" id="KW-1003">Cell membrane</keyword>
<feature type="active site" evidence="9">
    <location>
        <position position="125"/>
    </location>
</feature>
<gene>
    <name evidence="9 12" type="primary">lspA</name>
    <name evidence="12" type="ORF">OCV51_03285</name>
</gene>
<dbReference type="Pfam" id="PF01252">
    <property type="entry name" value="Peptidase_A8"/>
    <property type="match status" value="1"/>
</dbReference>
<comment type="caution">
    <text evidence="12">The sequence shown here is derived from an EMBL/GenBank/DDBJ whole genome shotgun (WGS) entry which is preliminary data.</text>
</comment>
<evidence type="ECO:0000256" key="1">
    <source>
        <dbReference type="ARBA" id="ARBA00006139"/>
    </source>
</evidence>
<dbReference type="PRINTS" id="PR00781">
    <property type="entry name" value="LIPOSIGPTASE"/>
</dbReference>
<evidence type="ECO:0000256" key="10">
    <source>
        <dbReference type="RuleBase" id="RU000594"/>
    </source>
</evidence>
<keyword evidence="4 9" id="KW-0812">Transmembrane</keyword>
<dbReference type="GO" id="GO:0004190">
    <property type="term" value="F:aspartic-type endopeptidase activity"/>
    <property type="evidence" value="ECO:0007669"/>
    <property type="project" value="UniProtKB-EC"/>
</dbReference>
<dbReference type="PANTHER" id="PTHR33695:SF1">
    <property type="entry name" value="LIPOPROTEIN SIGNAL PEPTIDASE"/>
    <property type="match status" value="1"/>
</dbReference>
<feature type="transmembrane region" description="Helical" evidence="9">
    <location>
        <begin position="102"/>
        <end position="124"/>
    </location>
</feature>
<feature type="active site" evidence="9">
    <location>
        <position position="141"/>
    </location>
</feature>
<comment type="catalytic activity">
    <reaction evidence="9 10">
        <text>Release of signal peptides from bacterial membrane prolipoproteins. Hydrolyzes -Xaa-Yaa-Zaa-|-(S,diacylglyceryl)Cys-, in which Xaa is hydrophobic (preferably Leu), and Yaa (Ala or Ser) and Zaa (Gly or Ala) have small, neutral side chains.</text>
        <dbReference type="EC" id="3.4.23.36"/>
    </reaction>
</comment>
<evidence type="ECO:0000256" key="8">
    <source>
        <dbReference type="ARBA" id="ARBA00023136"/>
    </source>
</evidence>
<evidence type="ECO:0000256" key="11">
    <source>
        <dbReference type="RuleBase" id="RU004181"/>
    </source>
</evidence>
<keyword evidence="8 9" id="KW-0472">Membrane</keyword>
<comment type="function">
    <text evidence="9 10">This protein specifically catalyzes the removal of signal peptides from prolipoproteins.</text>
</comment>
<evidence type="ECO:0000313" key="12">
    <source>
        <dbReference type="EMBL" id="MCU6746690.1"/>
    </source>
</evidence>
<proteinExistence type="inferred from homology"/>
<dbReference type="NCBIfam" id="TIGR00077">
    <property type="entry name" value="lspA"/>
    <property type="match status" value="1"/>
</dbReference>
<sequence>MEKEKTTDLKSIILACVGFTALLFLDQYTKQLAVTHLKNKEPFTLIDGVFQLHYLENRGAAFGIFQDKQLLFVAGAVCIVLVVSFMYVRLPHRQRYIPLRICFVFLCAGAVGNMIDRICLNYVIDFLYFEWIDFPIFNVADCYVVAAGLLFVILILFFYKDEELHDLSLCIRRKKCDRTK</sequence>
<keyword evidence="13" id="KW-1185">Reference proteome</keyword>
<evidence type="ECO:0000256" key="6">
    <source>
        <dbReference type="ARBA" id="ARBA00022801"/>
    </source>
</evidence>
<comment type="subcellular location">
    <subcellularLocation>
        <location evidence="9">Cell membrane</location>
        <topology evidence="9">Multi-pass membrane protein</topology>
    </subcellularLocation>
</comment>
<dbReference type="EC" id="3.4.23.36" evidence="9"/>
<feature type="transmembrane region" description="Helical" evidence="9">
    <location>
        <begin position="136"/>
        <end position="159"/>
    </location>
</feature>
<evidence type="ECO:0000313" key="13">
    <source>
        <dbReference type="Proteomes" id="UP001652394"/>
    </source>
</evidence>
<keyword evidence="7 9" id="KW-1133">Transmembrane helix</keyword>
<dbReference type="HAMAP" id="MF_00161">
    <property type="entry name" value="LspA"/>
    <property type="match status" value="1"/>
</dbReference>
<evidence type="ECO:0000256" key="4">
    <source>
        <dbReference type="ARBA" id="ARBA00022692"/>
    </source>
</evidence>
<feature type="transmembrane region" description="Helical" evidence="9">
    <location>
        <begin position="70"/>
        <end position="90"/>
    </location>
</feature>
<evidence type="ECO:0000256" key="9">
    <source>
        <dbReference type="HAMAP-Rule" id="MF_00161"/>
    </source>
</evidence>
<keyword evidence="5 9" id="KW-0064">Aspartyl protease</keyword>
<dbReference type="InterPro" id="IPR001872">
    <property type="entry name" value="Peptidase_A8"/>
</dbReference>
<dbReference type="Proteomes" id="UP001652394">
    <property type="component" value="Unassembled WGS sequence"/>
</dbReference>
<keyword evidence="6 9" id="KW-0378">Hydrolase</keyword>
<evidence type="ECO:0000256" key="3">
    <source>
        <dbReference type="ARBA" id="ARBA00022670"/>
    </source>
</evidence>
<feature type="transmembrane region" description="Helical" evidence="9">
    <location>
        <begin position="12"/>
        <end position="29"/>
    </location>
</feature>
<name>A0ABT2T8Y4_9FIRM</name>
<dbReference type="PANTHER" id="PTHR33695">
    <property type="entry name" value="LIPOPROTEIN SIGNAL PEPTIDASE"/>
    <property type="match status" value="1"/>
</dbReference>